<keyword evidence="3" id="KW-1185">Reference proteome</keyword>
<dbReference type="EMBL" id="BQKI01000090">
    <property type="protein sequence ID" value="GJN36581.1"/>
    <property type="molecule type" value="Genomic_DNA"/>
</dbReference>
<organism evidence="2 3">
    <name type="scientific">Eleusine coracana subsp. coracana</name>
    <dbReference type="NCBI Taxonomy" id="191504"/>
    <lineage>
        <taxon>Eukaryota</taxon>
        <taxon>Viridiplantae</taxon>
        <taxon>Streptophyta</taxon>
        <taxon>Embryophyta</taxon>
        <taxon>Tracheophyta</taxon>
        <taxon>Spermatophyta</taxon>
        <taxon>Magnoliopsida</taxon>
        <taxon>Liliopsida</taxon>
        <taxon>Poales</taxon>
        <taxon>Poaceae</taxon>
        <taxon>PACMAD clade</taxon>
        <taxon>Chloridoideae</taxon>
        <taxon>Cynodonteae</taxon>
        <taxon>Eleusininae</taxon>
        <taxon>Eleusine</taxon>
    </lineage>
</organism>
<accession>A0AAV5FNK1</accession>
<evidence type="ECO:0000313" key="2">
    <source>
        <dbReference type="EMBL" id="GJN36581.1"/>
    </source>
</evidence>
<sequence>MIGKPVHEQGHHNDRNQHEDTTNSSWGFGRPFFHAHWVVTHACSATSDLHADRDGLLAVVEVAEPTDELGLIQGINSDLHMAHHGHVTEEGNELGGGGGDVPEGWVGEVSGRAAMKAVAGPEW</sequence>
<dbReference type="Proteomes" id="UP001054889">
    <property type="component" value="Unassembled WGS sequence"/>
</dbReference>
<protein>
    <submittedName>
        <fullName evidence="2">Uncharacterized protein</fullName>
    </submittedName>
</protein>
<proteinExistence type="predicted"/>
<evidence type="ECO:0000313" key="3">
    <source>
        <dbReference type="Proteomes" id="UP001054889"/>
    </source>
</evidence>
<gene>
    <name evidence="2" type="primary">gb25457</name>
    <name evidence="2" type="ORF">PR202_gb25457</name>
</gene>
<comment type="caution">
    <text evidence="2">The sequence shown here is derived from an EMBL/GenBank/DDBJ whole genome shotgun (WGS) entry which is preliminary data.</text>
</comment>
<reference evidence="2" key="2">
    <citation type="submission" date="2021-12" db="EMBL/GenBank/DDBJ databases">
        <title>Resequencing data analysis of finger millet.</title>
        <authorList>
            <person name="Hatakeyama M."/>
            <person name="Aluri S."/>
            <person name="Balachadran M.T."/>
            <person name="Sivarajan S.R."/>
            <person name="Poveda L."/>
            <person name="Shimizu-Inatsugi R."/>
            <person name="Schlapbach R."/>
            <person name="Sreeman S.M."/>
            <person name="Shimizu K.K."/>
        </authorList>
    </citation>
    <scope>NUCLEOTIDE SEQUENCE</scope>
</reference>
<reference evidence="2" key="1">
    <citation type="journal article" date="2018" name="DNA Res.">
        <title>Multiple hybrid de novo genome assembly of finger millet, an orphan allotetraploid crop.</title>
        <authorList>
            <person name="Hatakeyama M."/>
            <person name="Aluri S."/>
            <person name="Balachadran M.T."/>
            <person name="Sivarajan S.R."/>
            <person name="Patrignani A."/>
            <person name="Gruter S."/>
            <person name="Poveda L."/>
            <person name="Shimizu-Inatsugi R."/>
            <person name="Baeten J."/>
            <person name="Francoijs K.J."/>
            <person name="Nataraja K.N."/>
            <person name="Reddy Y.A.N."/>
            <person name="Phadnis S."/>
            <person name="Ravikumar R.L."/>
            <person name="Schlapbach R."/>
            <person name="Sreeman S.M."/>
            <person name="Shimizu K.K."/>
        </authorList>
    </citation>
    <scope>NUCLEOTIDE SEQUENCE</scope>
</reference>
<feature type="region of interest" description="Disordered" evidence="1">
    <location>
        <begin position="1"/>
        <end position="23"/>
    </location>
</feature>
<dbReference type="AlphaFoldDB" id="A0AAV5FNK1"/>
<feature type="compositionally biased region" description="Basic and acidic residues" evidence="1">
    <location>
        <begin position="1"/>
        <end position="21"/>
    </location>
</feature>
<evidence type="ECO:0000256" key="1">
    <source>
        <dbReference type="SAM" id="MobiDB-lite"/>
    </source>
</evidence>
<name>A0AAV5FNK1_ELECO</name>